<evidence type="ECO:0000256" key="2">
    <source>
        <dbReference type="ARBA" id="ARBA00023125"/>
    </source>
</evidence>
<dbReference type="InterPro" id="IPR003313">
    <property type="entry name" value="AraC-bd"/>
</dbReference>
<dbReference type="RefSeq" id="WP_171628664.1">
    <property type="nucleotide sequence ID" value="NZ_WHNY01000005.1"/>
</dbReference>
<feature type="domain" description="HTH araC/xylS-type" evidence="4">
    <location>
        <begin position="187"/>
        <end position="285"/>
    </location>
</feature>
<dbReference type="SMART" id="SM00342">
    <property type="entry name" value="HTH_ARAC"/>
    <property type="match status" value="1"/>
</dbReference>
<dbReference type="SUPFAM" id="SSF51215">
    <property type="entry name" value="Regulatory protein AraC"/>
    <property type="match status" value="1"/>
</dbReference>
<keyword evidence="6" id="KW-1185">Reference proteome</keyword>
<dbReference type="Proteomes" id="UP000653578">
    <property type="component" value="Unassembled WGS sequence"/>
</dbReference>
<dbReference type="InterPro" id="IPR037923">
    <property type="entry name" value="HTH-like"/>
</dbReference>
<dbReference type="PROSITE" id="PS00041">
    <property type="entry name" value="HTH_ARAC_FAMILY_1"/>
    <property type="match status" value="1"/>
</dbReference>
<dbReference type="PANTHER" id="PTHR43280">
    <property type="entry name" value="ARAC-FAMILY TRANSCRIPTIONAL REGULATOR"/>
    <property type="match status" value="1"/>
</dbReference>
<keyword evidence="2" id="KW-0238">DNA-binding</keyword>
<accession>A0ABX1X365</accession>
<dbReference type="EMBL" id="WHNY01000005">
    <property type="protein sequence ID" value="NOU62849.1"/>
    <property type="molecule type" value="Genomic_DNA"/>
</dbReference>
<dbReference type="Gene3D" id="1.10.10.60">
    <property type="entry name" value="Homeodomain-like"/>
    <property type="match status" value="2"/>
</dbReference>
<dbReference type="InterPro" id="IPR018062">
    <property type="entry name" value="HTH_AraC-typ_CS"/>
</dbReference>
<evidence type="ECO:0000313" key="6">
    <source>
        <dbReference type="Proteomes" id="UP000653578"/>
    </source>
</evidence>
<dbReference type="Gene3D" id="2.60.120.10">
    <property type="entry name" value="Jelly Rolls"/>
    <property type="match status" value="1"/>
</dbReference>
<proteinExistence type="predicted"/>
<evidence type="ECO:0000313" key="5">
    <source>
        <dbReference type="EMBL" id="NOU62849.1"/>
    </source>
</evidence>
<comment type="caution">
    <text evidence="5">The sequence shown here is derived from an EMBL/GenBank/DDBJ whole genome shotgun (WGS) entry which is preliminary data.</text>
</comment>
<sequence>MSLEDDSLEGLHSEAFMMEHKDKDNYPVAFHTHIGYELVRVQSGEAWVILEDEVISIGPNSLLLFQGHIIHKVKRRSTEPYERDMIHFLSDFVPDWDEEGSISIRDQLAQTSVPYCHLRLSVEESEVCERLFASLYHEQNEPHQWGWRKAIQLHLMHLLLLIFRRDSNKQAEEPEQRFITRSAVPLSQIMKCLNRMWRSPCTLDAIADELHMSKYYLCHYFKREVGMSIQQYLMQRKVNEAMRLLLQTHLTMKEVGYQAGFQTPSHFSKKFKEELGQTPEQFRKKARKW</sequence>
<dbReference type="PRINTS" id="PR00032">
    <property type="entry name" value="HTHARAC"/>
</dbReference>
<dbReference type="Pfam" id="PF02311">
    <property type="entry name" value="AraC_binding"/>
    <property type="match status" value="1"/>
</dbReference>
<keyword evidence="3" id="KW-0804">Transcription</keyword>
<protein>
    <submittedName>
        <fullName evidence="5">Helix-turn-helix domain-containing protein</fullName>
    </submittedName>
</protein>
<dbReference type="SUPFAM" id="SSF46689">
    <property type="entry name" value="Homeodomain-like"/>
    <property type="match status" value="2"/>
</dbReference>
<gene>
    <name evidence="5" type="ORF">GC096_02150</name>
</gene>
<name>A0ABX1X365_9BACL</name>
<dbReference type="InterPro" id="IPR018060">
    <property type="entry name" value="HTH_AraC"/>
</dbReference>
<dbReference type="Pfam" id="PF12833">
    <property type="entry name" value="HTH_18"/>
    <property type="match status" value="1"/>
</dbReference>
<reference evidence="5 6" key="1">
    <citation type="submission" date="2019-10" db="EMBL/GenBank/DDBJ databases">
        <title>Description of Paenibacillus humi sp. nov.</title>
        <authorList>
            <person name="Carlier A."/>
            <person name="Qi S."/>
        </authorList>
    </citation>
    <scope>NUCLEOTIDE SEQUENCE [LARGE SCALE GENOMIC DNA]</scope>
    <source>
        <strain evidence="5 6">LMG 31461</strain>
    </source>
</reference>
<evidence type="ECO:0000256" key="3">
    <source>
        <dbReference type="ARBA" id="ARBA00023163"/>
    </source>
</evidence>
<dbReference type="InterPro" id="IPR014710">
    <property type="entry name" value="RmlC-like_jellyroll"/>
</dbReference>
<dbReference type="PANTHER" id="PTHR43280:SF2">
    <property type="entry name" value="HTH-TYPE TRANSCRIPTIONAL REGULATOR EXSA"/>
    <property type="match status" value="1"/>
</dbReference>
<evidence type="ECO:0000256" key="1">
    <source>
        <dbReference type="ARBA" id="ARBA00023015"/>
    </source>
</evidence>
<evidence type="ECO:0000259" key="4">
    <source>
        <dbReference type="PROSITE" id="PS01124"/>
    </source>
</evidence>
<organism evidence="5 6">
    <name type="scientific">Paenibacillus plantarum</name>
    <dbReference type="NCBI Taxonomy" id="2654975"/>
    <lineage>
        <taxon>Bacteria</taxon>
        <taxon>Bacillati</taxon>
        <taxon>Bacillota</taxon>
        <taxon>Bacilli</taxon>
        <taxon>Bacillales</taxon>
        <taxon>Paenibacillaceae</taxon>
        <taxon>Paenibacillus</taxon>
    </lineage>
</organism>
<dbReference type="InterPro" id="IPR009057">
    <property type="entry name" value="Homeodomain-like_sf"/>
</dbReference>
<dbReference type="PROSITE" id="PS01124">
    <property type="entry name" value="HTH_ARAC_FAMILY_2"/>
    <property type="match status" value="1"/>
</dbReference>
<dbReference type="InterPro" id="IPR020449">
    <property type="entry name" value="Tscrpt_reg_AraC-type_HTH"/>
</dbReference>
<keyword evidence="1" id="KW-0805">Transcription regulation</keyword>